<evidence type="ECO:0000313" key="2">
    <source>
        <dbReference type="EMBL" id="ESQ55540.1"/>
    </source>
</evidence>
<feature type="non-terminal residue" evidence="2">
    <location>
        <position position="1"/>
    </location>
</feature>
<keyword evidence="3" id="KW-1185">Reference proteome</keyword>
<organism evidence="2 3">
    <name type="scientific">Eutrema salsugineum</name>
    <name type="common">Saltwater cress</name>
    <name type="synonym">Sisymbrium salsugineum</name>
    <dbReference type="NCBI Taxonomy" id="72664"/>
    <lineage>
        <taxon>Eukaryota</taxon>
        <taxon>Viridiplantae</taxon>
        <taxon>Streptophyta</taxon>
        <taxon>Embryophyta</taxon>
        <taxon>Tracheophyta</taxon>
        <taxon>Spermatophyta</taxon>
        <taxon>Magnoliopsida</taxon>
        <taxon>eudicotyledons</taxon>
        <taxon>Gunneridae</taxon>
        <taxon>Pentapetalae</taxon>
        <taxon>rosids</taxon>
        <taxon>malvids</taxon>
        <taxon>Brassicales</taxon>
        <taxon>Brassicaceae</taxon>
        <taxon>Eutremeae</taxon>
        <taxon>Eutrema</taxon>
    </lineage>
</organism>
<reference evidence="2 3" key="1">
    <citation type="journal article" date="2013" name="Front. Plant Sci.">
        <title>The Reference Genome of the Halophytic Plant Eutrema salsugineum.</title>
        <authorList>
            <person name="Yang R."/>
            <person name="Jarvis D.E."/>
            <person name="Chen H."/>
            <person name="Beilstein M.A."/>
            <person name="Grimwood J."/>
            <person name="Jenkins J."/>
            <person name="Shu S."/>
            <person name="Prochnik S."/>
            <person name="Xin M."/>
            <person name="Ma C."/>
            <person name="Schmutz J."/>
            <person name="Wing R.A."/>
            <person name="Mitchell-Olds T."/>
            <person name="Schumaker K.S."/>
            <person name="Wang X."/>
        </authorList>
    </citation>
    <scope>NUCLEOTIDE SEQUENCE [LARGE SCALE GENOMIC DNA]</scope>
</reference>
<dbReference type="KEGG" id="eus:EUTSA_v10027221mg"/>
<sequence length="92" mass="9816">SESDDGDSPLKAVETSSLENENENNASLSEIGVAASGHLSDEEYVVVEHVEAMPQTKTERAGAIQMMELSKDTVDESESGDEGSNSDDWVVV</sequence>
<proteinExistence type="predicted"/>
<evidence type="ECO:0000313" key="3">
    <source>
        <dbReference type="Proteomes" id="UP000030689"/>
    </source>
</evidence>
<dbReference type="EMBL" id="KI517384">
    <property type="protein sequence ID" value="ESQ55540.1"/>
    <property type="molecule type" value="Genomic_DNA"/>
</dbReference>
<name>V4LY08_EUTSA</name>
<protein>
    <submittedName>
        <fullName evidence="2">Uncharacterized protein</fullName>
    </submittedName>
</protein>
<dbReference type="Proteomes" id="UP000030689">
    <property type="component" value="Unassembled WGS sequence"/>
</dbReference>
<accession>V4LY08</accession>
<feature type="region of interest" description="Disordered" evidence="1">
    <location>
        <begin position="1"/>
        <end position="34"/>
    </location>
</feature>
<evidence type="ECO:0000256" key="1">
    <source>
        <dbReference type="SAM" id="MobiDB-lite"/>
    </source>
</evidence>
<feature type="compositionally biased region" description="Low complexity" evidence="1">
    <location>
        <begin position="16"/>
        <end position="30"/>
    </location>
</feature>
<feature type="region of interest" description="Disordered" evidence="1">
    <location>
        <begin position="71"/>
        <end position="92"/>
    </location>
</feature>
<dbReference type="AlphaFoldDB" id="V4LY08"/>
<dbReference type="Gramene" id="ESQ55540">
    <property type="protein sequence ID" value="ESQ55540"/>
    <property type="gene ID" value="EUTSA_v10027221mg"/>
</dbReference>
<gene>
    <name evidence="2" type="ORF">EUTSA_v10027221mg</name>
</gene>
<feature type="compositionally biased region" description="Acidic residues" evidence="1">
    <location>
        <begin position="75"/>
        <end position="85"/>
    </location>
</feature>